<sequence>MKRMLKIGAVVVAALAVLAAGTLGLGVYLGERKAQRVVQLDVPGLPALEQPATAATVERGRYLYLSRGCTECHGVDGAGREFVNDGKGLVLRAPNITPGPRSSVAAYRPEDWVRTIRHGVKPDGRPAMIMPSEDYNRLTDADLAAMVAYLRQMPPAEGRPAVISLPLPVKALYGFHVLKDAAQKIDHRLPPPQPVAEGRSVEHGAYVAQMCIGCHGASLAGGKIPGAPPDWPPAANLTAVAGGGMSAYASVERFAEMMRSGKRPDGTPVSPVMPFLALKELNDTDVGALHLYLRSLPGVN</sequence>
<dbReference type="Proteomes" id="UP001165541">
    <property type="component" value="Unassembled WGS sequence"/>
</dbReference>
<evidence type="ECO:0000256" key="1">
    <source>
        <dbReference type="ARBA" id="ARBA00022617"/>
    </source>
</evidence>
<dbReference type="PROSITE" id="PS51007">
    <property type="entry name" value="CYTC"/>
    <property type="match status" value="2"/>
</dbReference>
<comment type="caution">
    <text evidence="6">The sequence shown here is derived from an EMBL/GenBank/DDBJ whole genome shotgun (WGS) entry which is preliminary data.</text>
</comment>
<dbReference type="InterPro" id="IPR009056">
    <property type="entry name" value="Cyt_c-like_dom"/>
</dbReference>
<dbReference type="RefSeq" id="WP_251778593.1">
    <property type="nucleotide sequence ID" value="NZ_JAMKFE010000006.1"/>
</dbReference>
<dbReference type="Pfam" id="PF13442">
    <property type="entry name" value="Cytochrome_CBB3"/>
    <property type="match status" value="1"/>
</dbReference>
<evidence type="ECO:0000256" key="2">
    <source>
        <dbReference type="ARBA" id="ARBA00022723"/>
    </source>
</evidence>
<accession>A0ABT0YNF8</accession>
<protein>
    <submittedName>
        <fullName evidence="6">Cytochrome c</fullName>
    </submittedName>
</protein>
<keyword evidence="1 4" id="KW-0349">Heme</keyword>
<gene>
    <name evidence="6" type="ORF">M8A51_11665</name>
</gene>
<evidence type="ECO:0000313" key="7">
    <source>
        <dbReference type="Proteomes" id="UP001165541"/>
    </source>
</evidence>
<feature type="domain" description="Cytochrome c" evidence="5">
    <location>
        <begin position="193"/>
        <end position="297"/>
    </location>
</feature>
<dbReference type="Gene3D" id="1.10.760.10">
    <property type="entry name" value="Cytochrome c-like domain"/>
    <property type="match status" value="2"/>
</dbReference>
<dbReference type="PANTHER" id="PTHR35008">
    <property type="entry name" value="BLL4482 PROTEIN-RELATED"/>
    <property type="match status" value="1"/>
</dbReference>
<dbReference type="InterPro" id="IPR036909">
    <property type="entry name" value="Cyt_c-like_dom_sf"/>
</dbReference>
<keyword evidence="7" id="KW-1185">Reference proteome</keyword>
<organism evidence="6 7">
    <name type="scientific">Caldimonas mangrovi</name>
    <dbReference type="NCBI Taxonomy" id="2944811"/>
    <lineage>
        <taxon>Bacteria</taxon>
        <taxon>Pseudomonadati</taxon>
        <taxon>Pseudomonadota</taxon>
        <taxon>Betaproteobacteria</taxon>
        <taxon>Burkholderiales</taxon>
        <taxon>Sphaerotilaceae</taxon>
        <taxon>Caldimonas</taxon>
    </lineage>
</organism>
<feature type="domain" description="Cytochrome c" evidence="5">
    <location>
        <begin position="55"/>
        <end position="154"/>
    </location>
</feature>
<evidence type="ECO:0000259" key="5">
    <source>
        <dbReference type="PROSITE" id="PS51007"/>
    </source>
</evidence>
<dbReference type="SUPFAM" id="SSF46626">
    <property type="entry name" value="Cytochrome c"/>
    <property type="match status" value="2"/>
</dbReference>
<evidence type="ECO:0000256" key="3">
    <source>
        <dbReference type="ARBA" id="ARBA00023004"/>
    </source>
</evidence>
<dbReference type="InterPro" id="IPR051459">
    <property type="entry name" value="Cytochrome_c-type_DH"/>
</dbReference>
<evidence type="ECO:0000313" key="6">
    <source>
        <dbReference type="EMBL" id="MCM5680188.1"/>
    </source>
</evidence>
<name>A0ABT0YNF8_9BURK</name>
<dbReference type="Pfam" id="PF00034">
    <property type="entry name" value="Cytochrom_C"/>
    <property type="match status" value="1"/>
</dbReference>
<evidence type="ECO:0000256" key="4">
    <source>
        <dbReference type="PROSITE-ProRule" id="PRU00433"/>
    </source>
</evidence>
<dbReference type="EMBL" id="JAMKFE010000006">
    <property type="protein sequence ID" value="MCM5680188.1"/>
    <property type="molecule type" value="Genomic_DNA"/>
</dbReference>
<keyword evidence="3 4" id="KW-0408">Iron</keyword>
<dbReference type="PANTHER" id="PTHR35008:SF4">
    <property type="entry name" value="BLL4482 PROTEIN"/>
    <property type="match status" value="1"/>
</dbReference>
<reference evidence="6" key="1">
    <citation type="submission" date="2022-05" db="EMBL/GenBank/DDBJ databases">
        <title>Schlegelella sp. nov., isolated from mangrove soil.</title>
        <authorList>
            <person name="Liu Y."/>
            <person name="Ge X."/>
            <person name="Liu W."/>
        </authorList>
    </citation>
    <scope>NUCLEOTIDE SEQUENCE</scope>
    <source>
        <strain evidence="6">S2-27</strain>
    </source>
</reference>
<keyword evidence="2 4" id="KW-0479">Metal-binding</keyword>
<proteinExistence type="predicted"/>